<gene>
    <name evidence="1" type="ORF">IWX46DRAFT_629737</name>
</gene>
<keyword evidence="2" id="KW-1185">Reference proteome</keyword>
<organism evidence="1 2">
    <name type="scientific">Phyllosticta citricarpa</name>
    <dbReference type="NCBI Taxonomy" id="55181"/>
    <lineage>
        <taxon>Eukaryota</taxon>
        <taxon>Fungi</taxon>
        <taxon>Dikarya</taxon>
        <taxon>Ascomycota</taxon>
        <taxon>Pezizomycotina</taxon>
        <taxon>Dothideomycetes</taxon>
        <taxon>Dothideomycetes incertae sedis</taxon>
        <taxon>Botryosphaeriales</taxon>
        <taxon>Phyllostictaceae</taxon>
        <taxon>Phyllosticta</taxon>
    </lineage>
</organism>
<dbReference type="Proteomes" id="UP001365128">
    <property type="component" value="Unassembled WGS sequence"/>
</dbReference>
<accession>A0ABR1LLI1</accession>
<sequence length="317" mass="35937">MYRTHDAHAVAVRQTALVMYQETYHHRPARIIYAPQSHPEAGAALEILLFEVSRDLEAYLRAFVEGARRSCPVVRLPSADIFVVTTRTSTRPPISPIHLTFTPSSSTQQPTLFPTHLKPTTMIRMDGDRVRLQSLARSHPTSKQSSPKLHQNWWTHRANSSSQHLERFEDMTLVYADLNRQMHRPLTHTALGDVVIDVRVWQNPDFYADFPAFVDLFIGLGLSTNDDDNDAAAFQTVDIRGCYHQTYRRSGELMFAISYHIYGVVYGALPTNAAAYVLLPVELDGEILRPCCVCDRWVDGVLDRTTWGQAAAVRRFA</sequence>
<reference evidence="1 2" key="1">
    <citation type="submission" date="2024-04" db="EMBL/GenBank/DDBJ databases">
        <title>Phyllosticta paracitricarpa is synonymous to the EU quarantine fungus P. citricarpa based on phylogenomic analyses.</title>
        <authorList>
            <consortium name="Lawrence Berkeley National Laboratory"/>
            <person name="Van Ingen-Buijs V.A."/>
            <person name="Van Westerhoven A.C."/>
            <person name="Haridas S."/>
            <person name="Skiadas P."/>
            <person name="Martin F."/>
            <person name="Groenewald J.Z."/>
            <person name="Crous P.W."/>
            <person name="Seidl M.F."/>
        </authorList>
    </citation>
    <scope>NUCLEOTIDE SEQUENCE [LARGE SCALE GENOMIC DNA]</scope>
    <source>
        <strain evidence="1 2">CBS 122670</strain>
    </source>
</reference>
<proteinExistence type="predicted"/>
<dbReference type="EMBL" id="JBBPDW010000039">
    <property type="protein sequence ID" value="KAK7535549.1"/>
    <property type="molecule type" value="Genomic_DNA"/>
</dbReference>
<evidence type="ECO:0000313" key="2">
    <source>
        <dbReference type="Proteomes" id="UP001365128"/>
    </source>
</evidence>
<name>A0ABR1LLI1_9PEZI</name>
<comment type="caution">
    <text evidence="1">The sequence shown here is derived from an EMBL/GenBank/DDBJ whole genome shotgun (WGS) entry which is preliminary data.</text>
</comment>
<evidence type="ECO:0000313" key="1">
    <source>
        <dbReference type="EMBL" id="KAK7535549.1"/>
    </source>
</evidence>
<protein>
    <submittedName>
        <fullName evidence="1">Uncharacterized protein</fullName>
    </submittedName>
</protein>